<dbReference type="InterPro" id="IPR006034">
    <property type="entry name" value="Asparaginase/glutaminase-like"/>
</dbReference>
<gene>
    <name evidence="6" type="ORF">EW142_13995</name>
</gene>
<comment type="caution">
    <text evidence="6">The sequence shown here is derived from an EMBL/GenBank/DDBJ whole genome shotgun (WGS) entry which is preliminary data.</text>
</comment>
<keyword evidence="3" id="KW-0288">FMN</keyword>
<dbReference type="SUPFAM" id="SSF51412">
    <property type="entry name" value="Inosine monophosphate dehydrogenase (IMPDH)"/>
    <property type="match status" value="1"/>
</dbReference>
<accession>A0A4Q8QBN7</accession>
<evidence type="ECO:0000256" key="2">
    <source>
        <dbReference type="ARBA" id="ARBA00022630"/>
    </source>
</evidence>
<dbReference type="PANTHER" id="PTHR42747">
    <property type="entry name" value="NITRONATE MONOOXYGENASE-RELATED"/>
    <property type="match status" value="1"/>
</dbReference>
<comment type="similarity">
    <text evidence="1">Belongs to the nitronate monooxygenase family. NMO class I subfamily.</text>
</comment>
<reference evidence="6 7" key="1">
    <citation type="submission" date="2019-02" db="EMBL/GenBank/DDBJ databases">
        <title>Draft genome sequence of Muricauda sp. 176CP4-71.</title>
        <authorList>
            <person name="Park J.-S."/>
        </authorList>
    </citation>
    <scope>NUCLEOTIDE SEQUENCE [LARGE SCALE GENOMIC DNA]</scope>
    <source>
        <strain evidence="6 7">176CP4-71</strain>
    </source>
</reference>
<dbReference type="Gene3D" id="3.20.20.70">
    <property type="entry name" value="Aldolase class I"/>
    <property type="match status" value="1"/>
</dbReference>
<name>A0A4Q8QBN7_9FLAO</name>
<proteinExistence type="inferred from homology"/>
<dbReference type="AlphaFoldDB" id="A0A4Q8QBN7"/>
<evidence type="ECO:0000313" key="6">
    <source>
        <dbReference type="EMBL" id="TAI47765.1"/>
    </source>
</evidence>
<sequence length="325" mass="34948">MSQKPDFIKDLSLPAVAAPMFLISGPRLVIECCKNGIVGTFPALNQRTSEGFEEWLIQIKKELQEYEAETGNKPAPFGVNLIVHPTNPRLEADLKLCIKHQVPLIITSLGAVSQLVDAVHSYGGLVFHDVIKKRHAQKAAEAGVDGLILVAAGAGGHAGSINPMSLVAEVKKFFDKTILLSGCISTGRDIASAMQMGADLAYMGTRFINAEESKAPEEYRKMIIESGASDVVYTAAISGVHANFLAASLKAAGISEEDLKKDRKIDFGKELDTEAKAWKTIWSAGQGVTTIENVLPVSALVTSLKEEFKEAVEAQAKLLDIYPKG</sequence>
<dbReference type="RefSeq" id="WP_130614859.1">
    <property type="nucleotide sequence ID" value="NZ_SGIU01000002.1"/>
</dbReference>
<dbReference type="Proteomes" id="UP000291981">
    <property type="component" value="Unassembled WGS sequence"/>
</dbReference>
<dbReference type="PANTHER" id="PTHR42747:SF4">
    <property type="entry name" value="BLR1330 PROTEIN"/>
    <property type="match status" value="1"/>
</dbReference>
<evidence type="ECO:0000256" key="3">
    <source>
        <dbReference type="ARBA" id="ARBA00022643"/>
    </source>
</evidence>
<keyword evidence="2" id="KW-0285">Flavoprotein</keyword>
<dbReference type="InterPro" id="IPR004136">
    <property type="entry name" value="NMO"/>
</dbReference>
<protein>
    <submittedName>
        <fullName evidence="6">Nitronate monooxygenase</fullName>
    </submittedName>
</protein>
<keyword evidence="4" id="KW-0560">Oxidoreductase</keyword>
<evidence type="ECO:0000256" key="4">
    <source>
        <dbReference type="ARBA" id="ARBA00023002"/>
    </source>
</evidence>
<dbReference type="PIRSF" id="PIRSF500176">
    <property type="entry name" value="L_ASNase"/>
    <property type="match status" value="1"/>
</dbReference>
<keyword evidence="5 6" id="KW-0503">Monooxygenase</keyword>
<dbReference type="Pfam" id="PF03060">
    <property type="entry name" value="NMO"/>
    <property type="match status" value="1"/>
</dbReference>
<evidence type="ECO:0000256" key="1">
    <source>
        <dbReference type="ARBA" id="ARBA00009881"/>
    </source>
</evidence>
<keyword evidence="7" id="KW-1185">Reference proteome</keyword>
<dbReference type="InterPro" id="IPR013785">
    <property type="entry name" value="Aldolase_TIM"/>
</dbReference>
<dbReference type="EMBL" id="SGIU01000002">
    <property type="protein sequence ID" value="TAI47765.1"/>
    <property type="molecule type" value="Genomic_DNA"/>
</dbReference>
<dbReference type="CDD" id="cd04730">
    <property type="entry name" value="NPD_like"/>
    <property type="match status" value="1"/>
</dbReference>
<dbReference type="GO" id="GO:0018580">
    <property type="term" value="F:nitronate monooxygenase activity"/>
    <property type="evidence" value="ECO:0007669"/>
    <property type="project" value="InterPro"/>
</dbReference>
<organism evidence="6 7">
    <name type="scientific">Flagellimonas allohymeniacidonis</name>
    <dbReference type="NCBI Taxonomy" id="2517819"/>
    <lineage>
        <taxon>Bacteria</taxon>
        <taxon>Pseudomonadati</taxon>
        <taxon>Bacteroidota</taxon>
        <taxon>Flavobacteriia</taxon>
        <taxon>Flavobacteriales</taxon>
        <taxon>Flavobacteriaceae</taxon>
        <taxon>Flagellimonas</taxon>
    </lineage>
</organism>
<dbReference type="FunFam" id="3.20.20.70:FF:000210">
    <property type="entry name" value="2-nitropropane dioxygenase"/>
    <property type="match status" value="1"/>
</dbReference>
<dbReference type="PIRSF" id="PIRSF001220">
    <property type="entry name" value="L-ASNase_gatD"/>
    <property type="match status" value="1"/>
</dbReference>
<evidence type="ECO:0000256" key="5">
    <source>
        <dbReference type="ARBA" id="ARBA00023033"/>
    </source>
</evidence>
<dbReference type="OrthoDB" id="9778912at2"/>
<evidence type="ECO:0000313" key="7">
    <source>
        <dbReference type="Proteomes" id="UP000291981"/>
    </source>
</evidence>